<comment type="caution">
    <text evidence="2">The sequence shown here is derived from an EMBL/GenBank/DDBJ whole genome shotgun (WGS) entry which is preliminary data.</text>
</comment>
<name>A0ABS6SE62_9SPHN</name>
<keyword evidence="1" id="KW-0732">Signal</keyword>
<feature type="signal peptide" evidence="1">
    <location>
        <begin position="1"/>
        <end position="22"/>
    </location>
</feature>
<proteinExistence type="predicted"/>
<evidence type="ECO:0000256" key="1">
    <source>
        <dbReference type="SAM" id="SignalP"/>
    </source>
</evidence>
<gene>
    <name evidence="2" type="ORF">KCG44_06235</name>
</gene>
<dbReference type="EMBL" id="JAGSPA010000002">
    <property type="protein sequence ID" value="MBV7256383.1"/>
    <property type="molecule type" value="Genomic_DNA"/>
</dbReference>
<reference evidence="2 3" key="1">
    <citation type="submission" date="2021-04" db="EMBL/GenBank/DDBJ databases">
        <authorList>
            <person name="Pira H."/>
            <person name="Risdian C."/>
            <person name="Wink J."/>
        </authorList>
    </citation>
    <scope>NUCLEOTIDE SEQUENCE [LARGE SCALE GENOMIC DNA]</scope>
    <source>
        <strain evidence="2 3">WHA3</strain>
    </source>
</reference>
<sequence length="291" mass="29438">MRMKTLAAVLAVAAVIAAPASAARGKKEVELVSCDAPYSSVAITDGDTQGWTKFGLASPRGLIGELVAKSGCFTLVDPTSGQAAQYLMSANAGSAEEIDQAFSMGKAAATQGLLHAGAARIPGVGAALGMFGGLGGKKKTVSAGLRMVNPANGMTLVSSTGKSQKSTIKLLSGSSWHAAAYGNATGQYTASKDGRMLTSAFIEAYNSLVAQAGALTTAASAAASPATATVVTAYKTAIDTNMYAAASADSDPVRALRPETELTPTGNREGLFVEVADNYGTKGWVSVEDLQ</sequence>
<evidence type="ECO:0000313" key="2">
    <source>
        <dbReference type="EMBL" id="MBV7256383.1"/>
    </source>
</evidence>
<accession>A0ABS6SE62</accession>
<protein>
    <submittedName>
        <fullName evidence="2">SH3 domain-containing protein</fullName>
    </submittedName>
</protein>
<feature type="chain" id="PRO_5046072207" evidence="1">
    <location>
        <begin position="23"/>
        <end position="291"/>
    </location>
</feature>
<dbReference type="Proteomes" id="UP000722336">
    <property type="component" value="Unassembled WGS sequence"/>
</dbReference>
<evidence type="ECO:0000313" key="3">
    <source>
        <dbReference type="Proteomes" id="UP000722336"/>
    </source>
</evidence>
<organism evidence="2 3">
    <name type="scientific">Pacificimonas pallii</name>
    <dbReference type="NCBI Taxonomy" id="2827236"/>
    <lineage>
        <taxon>Bacteria</taxon>
        <taxon>Pseudomonadati</taxon>
        <taxon>Pseudomonadota</taxon>
        <taxon>Alphaproteobacteria</taxon>
        <taxon>Sphingomonadales</taxon>
        <taxon>Sphingosinicellaceae</taxon>
        <taxon>Pacificimonas</taxon>
    </lineage>
</organism>
<dbReference type="RefSeq" id="WP_218445010.1">
    <property type="nucleotide sequence ID" value="NZ_JAGSPA010000002.1"/>
</dbReference>
<keyword evidence="3" id="KW-1185">Reference proteome</keyword>